<gene>
    <name evidence="1" type="ORF">BLNAU_23390</name>
</gene>
<evidence type="ECO:0000313" key="2">
    <source>
        <dbReference type="Proteomes" id="UP001281761"/>
    </source>
</evidence>
<keyword evidence="2" id="KW-1185">Reference proteome</keyword>
<comment type="caution">
    <text evidence="1">The sequence shown here is derived from an EMBL/GenBank/DDBJ whole genome shotgun (WGS) entry which is preliminary data.</text>
</comment>
<proteinExistence type="predicted"/>
<evidence type="ECO:0000313" key="1">
    <source>
        <dbReference type="EMBL" id="KAK2941706.1"/>
    </source>
</evidence>
<dbReference type="EMBL" id="JARBJD010000473">
    <property type="protein sequence ID" value="KAK2941706.1"/>
    <property type="molecule type" value="Genomic_DNA"/>
</dbReference>
<sequence length="1244" mass="132502">MSGTTSLTSCSFDGEDEQIGSFISQNGGSISVSESTFSNLKMKSSFVAGGGNMVLKGNSFSSLVDSTESGSANVMGVTIGAEQKLEITKTDTKPSDFVSCSSKGNGGALNVVLKSTGVLVISHTSFQSCSSAGNGDCFFIDISESTMNVESPYSLSELTFKRTSQQNQELTNHQSVFFAVLEDTATTVLLSARSSLIAADPYDTIAFNETERNTIGFGEKKDNTIKVVGSLLYAFYPQTDGLHIHAEKGHDHELCGNGKLPCQSLAEGFDRVRGGLDGVGKIMMDAEMILSETLASVNKNIILTTDSSQSLLLDSQGSLDVSTGSLTFTSIVISLPSTNIAVTPFAVSGGALRFDPSSRLSHSGTITTPTTLTCPLMKVTSGSLAIEGSLSHPHSFSFFKNTASSECCLIQVGGDPDSLPFLTITHSHFTSCSNPNGAVLCFVGSRMGTVTMTSCYFNLNKGSTSNDILASEEWRQAFTTDTIQECYSDSDCNHLLIGQSSENDLVPFSVLGVDSLNANDDNCRLPDVSCSSVEKALSLCEQKETEEKYALRLIEMKSATTESTTLSVDSRRIILSASVDTITLEWSGTGSLMTITNGSVSLNSFKLVDSVQSSPTPLIVLSDSGSLSLTFITFEGSSTCKHSIIETHAGLLSVSTSQFSRLQQSGHALFETTSVVAIEKCQFMYITQESQGATVLSATVSDSASVSVLETSFSGCTASDSEHWITLKGRDQTTFLPTSWTGTFNKSSPWSGVVVDDSTKPIDEEFKPYSLLYEFFPSSETTVCVSSTTGNVDHPLCGHSQLACRSIDIGRALTSIDTIEVVSVGEIGGVLSVGNSTVALSGHNGRGRMIVLPSGRFVSDDEDDPGQLTISKLEIDISSSTLTDLSLFFIKTGTMDVSSCSIISTQAIPFCLIESTAESLNLLNITFRVDTTSSGTLLKSLKGNVKMEEITISSITLTSTAFSIANSSSVSLSKIDFTSPETSASSVSELISTSNVSSFTLSQSDFVGSTASQNEDEDTSCEWSSGLLSLTDTIGIITGTRFSSLRQGGLLMTTSNITLSGCTFTLNTPLSTPSESFRRNVRCVGHSALEIESVHAGDGQDTPAHWISNDEDCSVTRQKKSFSAPLFIPTLDTSSTKCTFTKKTQTFALTLAGTMLIPCGLLLQIYEHGVKEPKNIELDLSTLGGEWTGEKTITLSLGMSAISLNETHEWRARLVYGCGEQTESFLQDKRVLLNTASTSKWAGR</sequence>
<accession>A0ABQ9WQE3</accession>
<name>A0ABQ9WQE3_9EUKA</name>
<dbReference type="Proteomes" id="UP001281761">
    <property type="component" value="Unassembled WGS sequence"/>
</dbReference>
<protein>
    <submittedName>
        <fullName evidence="1">Uncharacterized protein</fullName>
    </submittedName>
</protein>
<reference evidence="1 2" key="1">
    <citation type="journal article" date="2022" name="bioRxiv">
        <title>Genomics of Preaxostyla Flagellates Illuminates Evolutionary Transitions and the Path Towards Mitochondrial Loss.</title>
        <authorList>
            <person name="Novak L.V.F."/>
            <person name="Treitli S.C."/>
            <person name="Pyrih J."/>
            <person name="Halakuc P."/>
            <person name="Pipaliya S.V."/>
            <person name="Vacek V."/>
            <person name="Brzon O."/>
            <person name="Soukal P."/>
            <person name="Eme L."/>
            <person name="Dacks J.B."/>
            <person name="Karnkowska A."/>
            <person name="Elias M."/>
            <person name="Hampl V."/>
        </authorList>
    </citation>
    <scope>NUCLEOTIDE SEQUENCE [LARGE SCALE GENOMIC DNA]</scope>
    <source>
        <strain evidence="1">NAU3</strain>
        <tissue evidence="1">Gut</tissue>
    </source>
</reference>
<organism evidence="1 2">
    <name type="scientific">Blattamonas nauphoetae</name>
    <dbReference type="NCBI Taxonomy" id="2049346"/>
    <lineage>
        <taxon>Eukaryota</taxon>
        <taxon>Metamonada</taxon>
        <taxon>Preaxostyla</taxon>
        <taxon>Oxymonadida</taxon>
        <taxon>Blattamonas</taxon>
    </lineage>
</organism>